<evidence type="ECO:0000256" key="1">
    <source>
        <dbReference type="SAM" id="MobiDB-lite"/>
    </source>
</evidence>
<sequence>MKDNTSVKHRVVSETTFAAVVRETPAIEAPIPSDIDQAAVPQAGGKRTQSDSALSLSTQQAADLLSASTTRPRFPGVVEVPADAPAAKEATTPHPPAPTWGEPAMTPHTSDAQPNPNVIPAPAYTEDAAVPGPRTPTRLRSAQGQQPHAFEPAAQNPCHVNTPVTAPHPVDPVGATLSRIQAMRS</sequence>
<feature type="region of interest" description="Disordered" evidence="1">
    <location>
        <begin position="30"/>
        <end position="185"/>
    </location>
</feature>
<dbReference type="EMBL" id="KV417558">
    <property type="protein sequence ID" value="KZP20048.1"/>
    <property type="molecule type" value="Genomic_DNA"/>
</dbReference>
<evidence type="ECO:0000313" key="2">
    <source>
        <dbReference type="EMBL" id="KZP20048.1"/>
    </source>
</evidence>
<protein>
    <submittedName>
        <fullName evidence="2">Uncharacterized protein</fullName>
    </submittedName>
</protein>
<evidence type="ECO:0000313" key="3">
    <source>
        <dbReference type="Proteomes" id="UP000076532"/>
    </source>
</evidence>
<organism evidence="2 3">
    <name type="scientific">Athelia psychrophila</name>
    <dbReference type="NCBI Taxonomy" id="1759441"/>
    <lineage>
        <taxon>Eukaryota</taxon>
        <taxon>Fungi</taxon>
        <taxon>Dikarya</taxon>
        <taxon>Basidiomycota</taxon>
        <taxon>Agaricomycotina</taxon>
        <taxon>Agaricomycetes</taxon>
        <taxon>Agaricomycetidae</taxon>
        <taxon>Atheliales</taxon>
        <taxon>Atheliaceae</taxon>
        <taxon>Athelia</taxon>
    </lineage>
</organism>
<accession>A0A166IPN1</accession>
<proteinExistence type="predicted"/>
<feature type="compositionally biased region" description="Polar residues" evidence="1">
    <location>
        <begin position="107"/>
        <end position="116"/>
    </location>
</feature>
<dbReference type="Proteomes" id="UP000076532">
    <property type="component" value="Unassembled WGS sequence"/>
</dbReference>
<name>A0A166IPN1_9AGAM</name>
<keyword evidence="3" id="KW-1185">Reference proteome</keyword>
<dbReference type="AlphaFoldDB" id="A0A166IPN1"/>
<reference evidence="2 3" key="1">
    <citation type="journal article" date="2016" name="Mol. Biol. Evol.">
        <title>Comparative Genomics of Early-Diverging Mushroom-Forming Fungi Provides Insights into the Origins of Lignocellulose Decay Capabilities.</title>
        <authorList>
            <person name="Nagy L.G."/>
            <person name="Riley R."/>
            <person name="Tritt A."/>
            <person name="Adam C."/>
            <person name="Daum C."/>
            <person name="Floudas D."/>
            <person name="Sun H."/>
            <person name="Yadav J.S."/>
            <person name="Pangilinan J."/>
            <person name="Larsson K.H."/>
            <person name="Matsuura K."/>
            <person name="Barry K."/>
            <person name="Labutti K."/>
            <person name="Kuo R."/>
            <person name="Ohm R.A."/>
            <person name="Bhattacharya S.S."/>
            <person name="Shirouzu T."/>
            <person name="Yoshinaga Y."/>
            <person name="Martin F.M."/>
            <person name="Grigoriev I.V."/>
            <person name="Hibbett D.S."/>
        </authorList>
    </citation>
    <scope>NUCLEOTIDE SEQUENCE [LARGE SCALE GENOMIC DNA]</scope>
    <source>
        <strain evidence="2 3">CBS 109695</strain>
    </source>
</reference>
<feature type="compositionally biased region" description="Polar residues" evidence="1">
    <location>
        <begin position="50"/>
        <end position="71"/>
    </location>
</feature>
<gene>
    <name evidence="2" type="ORF">FIBSPDRAFT_742904</name>
</gene>